<protein>
    <recommendedName>
        <fullName evidence="5">Glycosyl transferase family 1</fullName>
    </recommendedName>
</protein>
<reference evidence="3" key="2">
    <citation type="submission" date="2021-08" db="EMBL/GenBank/DDBJ databases">
        <authorList>
            <person name="Tani A."/>
            <person name="Ola A."/>
            <person name="Ogura Y."/>
            <person name="Katsura K."/>
            <person name="Hayashi T."/>
        </authorList>
    </citation>
    <scope>NUCLEOTIDE SEQUENCE</scope>
    <source>
        <strain evidence="3">JCM 32048</strain>
    </source>
</reference>
<sequence>MDRSKTPISAAHLAEYEQDFFVTLSSKGAVATVAKTMTAVRSASDWEGLATDSSIPDSALQLFDKDFYTRQYTDMAGKNIDPLDHFFKYGYREGRKPNFYFDTEWYLNCNHDVAELGLNPLIHYSMYGEQEGRKPSIIFDPVWYKERHKLTNEQGALAHYLQRRSSGSVSPVPEFDMEFYLDRNQDIVTAGIDPVEHYISYGYREGRNPSEKFNTDYYVRRYLGGHLDECPLLHYLKHRDDPGVHPGPNEDDLTTTSEVKKFAKPSSMFEHFIPRTSLSTPRAKVLAYYLPQFHSFPENDEWWGAGFTEWTNLPRGLPRFQGHYQPRIPRDLGFYNLSNINDIRRQVEIATAAGIFGFVFYYYWFNTKRLMADPLDLFCADDKVAMPFCLMWANENWTRRWDGSENEILIAQNYRDEDDRALCADFVKYFRNSRYIRLQSRPLLMVYRPSAIPNTKTKIARLREIFRNEHNEDPIFICAQTFGAIEPEPFGFDGAIEFPPHKLCVNLQQINKSLKVLDFDFSAQVYDYEDVAQASLRADIPSYPLIKSIVPSWDNDARRQGAGLVITGSTPERYERWLSAIIDHARVHPFFGEPIVCVNAWNEWCEGAYLEPDLHFGSAYLNATSRAVFGYSRIAYPKLLLVGHDAFEAGAQLLLLNIGRTLQRNFGVEVEFLLLGGGNLISEYNTVARTHTCSDVLGLRKFFDEIASRGFLQAIVNTAASAHVHPIAAAAGIHCIQLIHELPRILKERHLSNAVQVALERAEKVVFASAYVQDRVLEHVEGGKQAGKCLILPQGLYAHIEHSSSGAEDVRNELKIRPGDKVVLASGYADLRKGIDLFLQLWRMFANEETPIHFVWVGRLDPTLESWLGKEIQRASRTGTFHLTGHRSDIQNFYSIADCFVLTSREDPYPSVVLEALSAGLGVIAFEDAGGIPNLLQEMEVGSTVPYGDTLAMAEAIRAYLDKPVTLAQRLEQGNSAQRRFDFETYVSKLLRLTWSDLKLVSVSIPNFNYSNFLDERLRSVFSQSSPVREVIVLDDASTDDSLHKVTETARAQNRNIRFIVNHVNSGSVFSQWRRAAEAAVADYIWIAEADDTCEPTFLSQCLKLFDDCSDVAFVFTDSKAIGTDGSMIYESYKPYYKDVCALGLDKTAVFNGIDFVSNFLAVRNVVLNASGVVWRRESLLQAIHATEHLLPRLRAAGDWLIYLSALSKRGAKVGYEAAILNHHRRHKDSVTHQLDAAAHIAEVAEVHNFANSIFELDRSVKERQKAYLTEIEDLFSSSRLTETLNV</sequence>
<dbReference type="CDD" id="cd11579">
    <property type="entry name" value="Glyco_tran_WbsX"/>
    <property type="match status" value="1"/>
</dbReference>
<dbReference type="EMBL" id="BPQJ01000060">
    <property type="protein sequence ID" value="GJD66304.1"/>
    <property type="molecule type" value="Genomic_DNA"/>
</dbReference>
<dbReference type="PANTHER" id="PTHR41244">
    <property type="entry name" value="RHAMNAN SYNTHESIS F"/>
    <property type="match status" value="1"/>
</dbReference>
<reference evidence="3" key="1">
    <citation type="journal article" date="2016" name="Front. Microbiol.">
        <title>Genome Sequence of the Piezophilic, Mesophilic Sulfate-Reducing Bacterium Desulfovibrio indicus J2T.</title>
        <authorList>
            <person name="Cao J."/>
            <person name="Maignien L."/>
            <person name="Shao Z."/>
            <person name="Alain K."/>
            <person name="Jebbar M."/>
        </authorList>
    </citation>
    <scope>NUCLEOTIDE SEQUENCE</scope>
    <source>
        <strain evidence="3">JCM 32048</strain>
    </source>
</reference>
<evidence type="ECO:0000313" key="3">
    <source>
        <dbReference type="EMBL" id="GJD66304.1"/>
    </source>
</evidence>
<gene>
    <name evidence="3" type="ORF">MPEAHAMD_6501</name>
</gene>
<dbReference type="Gene3D" id="3.20.20.80">
    <property type="entry name" value="Glycosidases"/>
    <property type="match status" value="1"/>
</dbReference>
<dbReference type="Gene3D" id="3.40.50.2000">
    <property type="entry name" value="Glycogen Phosphorylase B"/>
    <property type="match status" value="2"/>
</dbReference>
<proteinExistence type="predicted"/>
<dbReference type="SUPFAM" id="SSF53448">
    <property type="entry name" value="Nucleotide-diphospho-sugar transferases"/>
    <property type="match status" value="1"/>
</dbReference>
<dbReference type="InterPro" id="IPR001296">
    <property type="entry name" value="Glyco_trans_1"/>
</dbReference>
<dbReference type="InterPro" id="IPR032719">
    <property type="entry name" value="WbsX"/>
</dbReference>
<dbReference type="GO" id="GO:0016757">
    <property type="term" value="F:glycosyltransferase activity"/>
    <property type="evidence" value="ECO:0007669"/>
    <property type="project" value="InterPro"/>
</dbReference>
<evidence type="ECO:0000259" key="1">
    <source>
        <dbReference type="Pfam" id="PF00534"/>
    </source>
</evidence>
<name>A0AA37HIP7_9HYPH</name>
<dbReference type="PANTHER" id="PTHR41244:SF1">
    <property type="entry name" value="GLYCOSYLTRANSFERASE"/>
    <property type="match status" value="1"/>
</dbReference>
<feature type="domain" description="Glycosyl transferase family 1" evidence="1">
    <location>
        <begin position="809"/>
        <end position="973"/>
    </location>
</feature>
<dbReference type="Pfam" id="PF00535">
    <property type="entry name" value="Glycos_transf_2"/>
    <property type="match status" value="1"/>
</dbReference>
<dbReference type="SUPFAM" id="SSF53756">
    <property type="entry name" value="UDP-Glycosyltransferase/glycogen phosphorylase"/>
    <property type="match status" value="1"/>
</dbReference>
<dbReference type="Gene3D" id="3.90.550.10">
    <property type="entry name" value="Spore Coat Polysaccharide Biosynthesis Protein SpsA, Chain A"/>
    <property type="match status" value="1"/>
</dbReference>
<dbReference type="Proteomes" id="UP001055286">
    <property type="component" value="Unassembled WGS sequence"/>
</dbReference>
<evidence type="ECO:0000313" key="4">
    <source>
        <dbReference type="Proteomes" id="UP001055286"/>
    </source>
</evidence>
<dbReference type="RefSeq" id="WP_238193418.1">
    <property type="nucleotide sequence ID" value="NZ_BPQJ01000060.1"/>
</dbReference>
<organism evidence="3 4">
    <name type="scientific">Methylobacterium frigidaeris</name>
    <dbReference type="NCBI Taxonomy" id="2038277"/>
    <lineage>
        <taxon>Bacteria</taxon>
        <taxon>Pseudomonadati</taxon>
        <taxon>Pseudomonadota</taxon>
        <taxon>Alphaproteobacteria</taxon>
        <taxon>Hyphomicrobiales</taxon>
        <taxon>Methylobacteriaceae</taxon>
        <taxon>Methylobacterium</taxon>
    </lineage>
</organism>
<comment type="caution">
    <text evidence="3">The sequence shown here is derived from an EMBL/GenBank/DDBJ whole genome shotgun (WGS) entry which is preliminary data.</text>
</comment>
<accession>A0AA37HIP7</accession>
<evidence type="ECO:0008006" key="5">
    <source>
        <dbReference type="Google" id="ProtNLM"/>
    </source>
</evidence>
<dbReference type="InterPro" id="IPR029044">
    <property type="entry name" value="Nucleotide-diphossugar_trans"/>
</dbReference>
<dbReference type="Pfam" id="PF00534">
    <property type="entry name" value="Glycos_transf_1"/>
    <property type="match status" value="1"/>
</dbReference>
<dbReference type="InterPro" id="IPR001173">
    <property type="entry name" value="Glyco_trans_2-like"/>
</dbReference>
<keyword evidence="4" id="KW-1185">Reference proteome</keyword>
<feature type="domain" description="Glycosyltransferase 2-like" evidence="2">
    <location>
        <begin position="1002"/>
        <end position="1127"/>
    </location>
</feature>
<evidence type="ECO:0000259" key="2">
    <source>
        <dbReference type="Pfam" id="PF00535"/>
    </source>
</evidence>
<dbReference type="CDD" id="cd03801">
    <property type="entry name" value="GT4_PimA-like"/>
    <property type="match status" value="1"/>
</dbReference>
<dbReference type="Pfam" id="PF14307">
    <property type="entry name" value="Glyco_tran_WbsX"/>
    <property type="match status" value="1"/>
</dbReference>